<organism evidence="3 4">
    <name type="scientific">Geodia barretti</name>
    <name type="common">Barrett's horny sponge</name>
    <dbReference type="NCBI Taxonomy" id="519541"/>
    <lineage>
        <taxon>Eukaryota</taxon>
        <taxon>Metazoa</taxon>
        <taxon>Porifera</taxon>
        <taxon>Demospongiae</taxon>
        <taxon>Heteroscleromorpha</taxon>
        <taxon>Tetractinellida</taxon>
        <taxon>Astrophorina</taxon>
        <taxon>Geodiidae</taxon>
        <taxon>Geodia</taxon>
    </lineage>
</organism>
<keyword evidence="4" id="KW-1185">Reference proteome</keyword>
<feature type="domain" description="DUF4706" evidence="2">
    <location>
        <begin position="80"/>
        <end position="133"/>
    </location>
</feature>
<name>A0AA35TXJ0_GEOBA</name>
<feature type="region of interest" description="Disordered" evidence="1">
    <location>
        <begin position="138"/>
        <end position="158"/>
    </location>
</feature>
<dbReference type="Pfam" id="PF15797">
    <property type="entry name" value="DUF4706"/>
    <property type="match status" value="1"/>
</dbReference>
<evidence type="ECO:0000313" key="4">
    <source>
        <dbReference type="Proteomes" id="UP001174909"/>
    </source>
</evidence>
<dbReference type="InterPro" id="IPR031600">
    <property type="entry name" value="DUF4706"/>
</dbReference>
<dbReference type="Proteomes" id="UP001174909">
    <property type="component" value="Unassembled WGS sequence"/>
</dbReference>
<feature type="region of interest" description="Disordered" evidence="1">
    <location>
        <begin position="1"/>
        <end position="69"/>
    </location>
</feature>
<evidence type="ECO:0000313" key="3">
    <source>
        <dbReference type="EMBL" id="CAI8055516.1"/>
    </source>
</evidence>
<comment type="caution">
    <text evidence="3">The sequence shown here is derived from an EMBL/GenBank/DDBJ whole genome shotgun (WGS) entry which is preliminary data.</text>
</comment>
<feature type="region of interest" description="Disordered" evidence="1">
    <location>
        <begin position="568"/>
        <end position="612"/>
    </location>
</feature>
<protein>
    <recommendedName>
        <fullName evidence="2">DUF4706 domain-containing protein</fullName>
    </recommendedName>
</protein>
<dbReference type="EMBL" id="CASHTH010004284">
    <property type="protein sequence ID" value="CAI8055516.1"/>
    <property type="molecule type" value="Genomic_DNA"/>
</dbReference>
<reference evidence="3" key="1">
    <citation type="submission" date="2023-03" db="EMBL/GenBank/DDBJ databases">
        <authorList>
            <person name="Steffen K."/>
            <person name="Cardenas P."/>
        </authorList>
    </citation>
    <scope>NUCLEOTIDE SEQUENCE</scope>
</reference>
<evidence type="ECO:0000256" key="1">
    <source>
        <dbReference type="SAM" id="MobiDB-lite"/>
    </source>
</evidence>
<sequence>MSTVMERQSRYRQMMDPGSYDGQSAGLHLSSMSQPDPSVNFGATPYQSCTLPRPSRPRGGVPATAASGSRRQILSNRVSDYLKSLNSMTRSIVLEKEYVEERHAGEWQCMDETLQEDVVDDYFMPLDVHAHYGTLPRSRCSYREPRSPSAASTSSHDQRFSFRNAWVPSALSQPPDTTAYPTPSSPTQTYFIPPTHNRLHKNQLSYRSKALRKVMNLPLPTGPEDSAHHQHRQQQQPEPHHQKRDSGLGSDGESPRTSDEDQNPLAFQRNHLRSFSLRQKKGGARNHGSLSRSSTRRAPQRITAGSENTRGANGTNSPGNSRQGGPGYDAEVDLPDDSLLHDLMGLPPHTTKRDLARLPNRPVPMYHNRPAVVLTNLRRVHSEDSIDTDTESIAQSNVSNLSKSTGILTEDELLSDATIPTCLTPESLLSVPSTSGGKRGLVRSRPQSRRGGSFLQTSTSEFANRRAQFKPNMLRNHISAQSSPTHTRQSTPSFSRQNTPGVSSPTPHPEVSSPTPAHPDTSSTPHHHKAPTPPSLPLKHRRSSVSGSIDLPISPEQILISPHTPLVKSISTSGGSVSHHLHIRKNSTSEQQKRESGYISSSSESFPFPARK</sequence>
<feature type="region of interest" description="Disordered" evidence="1">
    <location>
        <begin position="426"/>
        <end position="462"/>
    </location>
</feature>
<feature type="compositionally biased region" description="Polar residues" evidence="1">
    <location>
        <begin position="480"/>
        <end position="505"/>
    </location>
</feature>
<dbReference type="AlphaFoldDB" id="A0AA35TXJ0"/>
<feature type="region of interest" description="Disordered" evidence="1">
    <location>
        <begin position="480"/>
        <end position="550"/>
    </location>
</feature>
<feature type="region of interest" description="Disordered" evidence="1">
    <location>
        <begin position="216"/>
        <end position="334"/>
    </location>
</feature>
<accession>A0AA35TXJ0</accession>
<feature type="compositionally biased region" description="Polar residues" evidence="1">
    <location>
        <begin position="512"/>
        <end position="524"/>
    </location>
</feature>
<feature type="compositionally biased region" description="Polar residues" evidence="1">
    <location>
        <begin position="300"/>
        <end position="321"/>
    </location>
</feature>
<proteinExistence type="predicted"/>
<evidence type="ECO:0000259" key="2">
    <source>
        <dbReference type="Pfam" id="PF15797"/>
    </source>
</evidence>
<feature type="region of interest" description="Disordered" evidence="1">
    <location>
        <begin position="171"/>
        <end position="198"/>
    </location>
</feature>
<feature type="compositionally biased region" description="Polar residues" evidence="1">
    <location>
        <begin position="171"/>
        <end position="190"/>
    </location>
</feature>
<gene>
    <name evidence="3" type="ORF">GBAR_LOCUS30307</name>
</gene>